<evidence type="ECO:0000256" key="1">
    <source>
        <dbReference type="SAM" id="MobiDB-lite"/>
    </source>
</evidence>
<feature type="compositionally biased region" description="Low complexity" evidence="1">
    <location>
        <begin position="53"/>
        <end position="72"/>
    </location>
</feature>
<dbReference type="RefSeq" id="WP_192753417.1">
    <property type="nucleotide sequence ID" value="NZ_BAABJL010000243.1"/>
</dbReference>
<accession>A0A927RND4</accession>
<feature type="region of interest" description="Disordered" evidence="1">
    <location>
        <begin position="26"/>
        <end position="85"/>
    </location>
</feature>
<keyword evidence="3" id="KW-1185">Reference proteome</keyword>
<organism evidence="2 3">
    <name type="scientific">Actinopolymorpha pittospori</name>
    <dbReference type="NCBI Taxonomy" id="648752"/>
    <lineage>
        <taxon>Bacteria</taxon>
        <taxon>Bacillati</taxon>
        <taxon>Actinomycetota</taxon>
        <taxon>Actinomycetes</taxon>
        <taxon>Propionibacteriales</taxon>
        <taxon>Actinopolymorphaceae</taxon>
        <taxon>Actinopolymorpha</taxon>
    </lineage>
</organism>
<proteinExistence type="predicted"/>
<comment type="caution">
    <text evidence="2">The sequence shown here is derived from an EMBL/GenBank/DDBJ whole genome shotgun (WGS) entry which is preliminary data.</text>
</comment>
<sequence length="207" mass="21559">MRRFIGPVVLAVLAAVSLWFLQHRDDEPTSSATPSADTVLPVPTPASAPGRSPAPVSSPSTGASAPTPASIAEPLEPEGAPVDPTAAAIPRDKAQAARFATYAKAAVAFLADFARPAPSVPEQQWWTKVRTHLSAAAVDAYTGTDPQMVPFTKVTGPAVILPTTTPSDLLMLARVPTDAGYYRVEMETDADGIHVARAIPETSGGPR</sequence>
<evidence type="ECO:0000313" key="3">
    <source>
        <dbReference type="Proteomes" id="UP000638648"/>
    </source>
</evidence>
<protein>
    <submittedName>
        <fullName evidence="2">Type IV secretory pathway VirB10-like protein</fullName>
    </submittedName>
</protein>
<gene>
    <name evidence="2" type="ORF">HEB94_006796</name>
</gene>
<dbReference type="AlphaFoldDB" id="A0A927RND4"/>
<evidence type="ECO:0000313" key="2">
    <source>
        <dbReference type="EMBL" id="MBE1609948.1"/>
    </source>
</evidence>
<reference evidence="2" key="1">
    <citation type="submission" date="2020-10" db="EMBL/GenBank/DDBJ databases">
        <title>Sequencing the genomes of 1000 actinobacteria strains.</title>
        <authorList>
            <person name="Klenk H.-P."/>
        </authorList>
    </citation>
    <scope>NUCLEOTIDE SEQUENCE</scope>
    <source>
        <strain evidence="2">DSM 45354</strain>
    </source>
</reference>
<name>A0A927RND4_9ACTN</name>
<dbReference type="EMBL" id="JADBEM010000001">
    <property type="protein sequence ID" value="MBE1609948.1"/>
    <property type="molecule type" value="Genomic_DNA"/>
</dbReference>
<dbReference type="Proteomes" id="UP000638648">
    <property type="component" value="Unassembled WGS sequence"/>
</dbReference>